<dbReference type="Proteomes" id="UP000789920">
    <property type="component" value="Unassembled WGS sequence"/>
</dbReference>
<evidence type="ECO:0000313" key="1">
    <source>
        <dbReference type="EMBL" id="CAG8802932.1"/>
    </source>
</evidence>
<sequence>THQIQFPQLAHMAHDYLAIPASSVTSECAFSSGENMITNKRSNLASKTIRAA</sequence>
<gene>
    <name evidence="1" type="ORF">RPERSI_LOCUS21417</name>
</gene>
<evidence type="ECO:0000313" key="2">
    <source>
        <dbReference type="Proteomes" id="UP000789920"/>
    </source>
</evidence>
<protein>
    <submittedName>
        <fullName evidence="1">10998_t:CDS:1</fullName>
    </submittedName>
</protein>
<organism evidence="1 2">
    <name type="scientific">Racocetra persica</name>
    <dbReference type="NCBI Taxonomy" id="160502"/>
    <lineage>
        <taxon>Eukaryota</taxon>
        <taxon>Fungi</taxon>
        <taxon>Fungi incertae sedis</taxon>
        <taxon>Mucoromycota</taxon>
        <taxon>Glomeromycotina</taxon>
        <taxon>Glomeromycetes</taxon>
        <taxon>Diversisporales</taxon>
        <taxon>Gigasporaceae</taxon>
        <taxon>Racocetra</taxon>
    </lineage>
</organism>
<comment type="caution">
    <text evidence="1">The sequence shown here is derived from an EMBL/GenBank/DDBJ whole genome shotgun (WGS) entry which is preliminary data.</text>
</comment>
<dbReference type="EMBL" id="CAJVQC010062696">
    <property type="protein sequence ID" value="CAG8802932.1"/>
    <property type="molecule type" value="Genomic_DNA"/>
</dbReference>
<keyword evidence="2" id="KW-1185">Reference proteome</keyword>
<accession>A0ACA9RPZ1</accession>
<reference evidence="1" key="1">
    <citation type="submission" date="2021-06" db="EMBL/GenBank/DDBJ databases">
        <authorList>
            <person name="Kallberg Y."/>
            <person name="Tangrot J."/>
            <person name="Rosling A."/>
        </authorList>
    </citation>
    <scope>NUCLEOTIDE SEQUENCE</scope>
    <source>
        <strain evidence="1">MA461A</strain>
    </source>
</reference>
<feature type="non-terminal residue" evidence="1">
    <location>
        <position position="1"/>
    </location>
</feature>
<name>A0ACA9RPZ1_9GLOM</name>
<proteinExistence type="predicted"/>